<keyword evidence="2" id="KW-1185">Reference proteome</keyword>
<dbReference type="Proteomes" id="UP001164305">
    <property type="component" value="Chromosome"/>
</dbReference>
<dbReference type="RefSeq" id="WP_263594284.1">
    <property type="nucleotide sequence ID" value="NZ_CP107020.1"/>
</dbReference>
<protein>
    <submittedName>
        <fullName evidence="1">Uncharacterized protein</fullName>
    </submittedName>
</protein>
<name>A0ABY6G1K3_9MICO</name>
<reference evidence="1" key="1">
    <citation type="submission" date="2022-10" db="EMBL/GenBank/DDBJ databases">
        <title>Whole-Genome Sequencing of Brachybacterium huguangmaarense BRM-3, Isolated from Betula schmidtii.</title>
        <authorList>
            <person name="Haam D."/>
        </authorList>
    </citation>
    <scope>NUCLEOTIDE SEQUENCE</scope>
    <source>
        <strain evidence="1">BRM-3</strain>
    </source>
</reference>
<organism evidence="1 2">
    <name type="scientific">Brachybacterium huguangmaarense</name>
    <dbReference type="NCBI Taxonomy" id="1652028"/>
    <lineage>
        <taxon>Bacteria</taxon>
        <taxon>Bacillati</taxon>
        <taxon>Actinomycetota</taxon>
        <taxon>Actinomycetes</taxon>
        <taxon>Micrococcales</taxon>
        <taxon>Dermabacteraceae</taxon>
        <taxon>Brachybacterium</taxon>
    </lineage>
</organism>
<evidence type="ECO:0000313" key="1">
    <source>
        <dbReference type="EMBL" id="UYG17075.1"/>
    </source>
</evidence>
<sequence>MTGDPRAMRELAQTFRRAADRLVLLRLRLAHRLAGPTDAAEAAEPLGRWSPEHAPRLGELAGRLRGASRALLDAAEAIERTHGSRLGGYGGAGYLGSGDEAFRRLRASARQPRERPGTGEVLEGLAAGLGAPVLPGRVASHRLGLPTPEPRDEE</sequence>
<accession>A0ABY6G1K3</accession>
<dbReference type="EMBL" id="CP107020">
    <property type="protein sequence ID" value="UYG17075.1"/>
    <property type="molecule type" value="Genomic_DNA"/>
</dbReference>
<evidence type="ECO:0000313" key="2">
    <source>
        <dbReference type="Proteomes" id="UP001164305"/>
    </source>
</evidence>
<gene>
    <name evidence="1" type="ORF">BRM3_01165</name>
</gene>
<proteinExistence type="predicted"/>